<dbReference type="InterPro" id="IPR020103">
    <property type="entry name" value="PsdUridine_synth_cat_dom_sf"/>
</dbReference>
<feature type="domain" description="Pseudouridine synthase RsuA/RluA-like" evidence="2">
    <location>
        <begin position="16"/>
        <end position="192"/>
    </location>
</feature>
<dbReference type="AlphaFoldDB" id="A0A0G0U225"/>
<evidence type="ECO:0000259" key="2">
    <source>
        <dbReference type="Pfam" id="PF00849"/>
    </source>
</evidence>
<comment type="similarity">
    <text evidence="1">Belongs to the pseudouridine synthase RluA family.</text>
</comment>
<gene>
    <name evidence="3" type="ORF">UU29_C0007G0013</name>
</gene>
<name>A0A0G0U225_9BACT</name>
<dbReference type="Pfam" id="PF00849">
    <property type="entry name" value="PseudoU_synth_2"/>
    <property type="match status" value="1"/>
</dbReference>
<dbReference type="GO" id="GO:0140098">
    <property type="term" value="F:catalytic activity, acting on RNA"/>
    <property type="evidence" value="ECO:0007669"/>
    <property type="project" value="UniProtKB-ARBA"/>
</dbReference>
<dbReference type="CDD" id="cd02869">
    <property type="entry name" value="PseudoU_synth_RluA_like"/>
    <property type="match status" value="1"/>
</dbReference>
<sequence>MALKLLLKVVWEDNSLAVFDKPPGLVVTTSETHQEPTLEDILVSQGSTLERGGIVHRLDKDTSGLILVAKRSEVFENLQSQFKERTVSKQYLALVHGRVEKGGRVEAPIIRNPGDREKFVVVEGSGIEGREAVTEYKPEKLLVMSDEILEKIFEGFTKIQFKKLQTANYKLFTLLKCKPLTGRTHQIRVHLKYLGFPIVADSKYGGRKTVRLDHRWCPRQFLHASVLEFNHPQTGERIRLESKLPEDLEKVLSCLEKVK</sequence>
<dbReference type="EMBL" id="LCAB01000007">
    <property type="protein sequence ID" value="KKR83143.1"/>
    <property type="molecule type" value="Genomic_DNA"/>
</dbReference>
<dbReference type="PROSITE" id="PS01129">
    <property type="entry name" value="PSI_RLU"/>
    <property type="match status" value="1"/>
</dbReference>
<dbReference type="PANTHER" id="PTHR21600">
    <property type="entry name" value="MITOCHONDRIAL RNA PSEUDOURIDINE SYNTHASE"/>
    <property type="match status" value="1"/>
</dbReference>
<proteinExistence type="inferred from homology"/>
<dbReference type="GO" id="GO:0009982">
    <property type="term" value="F:pseudouridine synthase activity"/>
    <property type="evidence" value="ECO:0007669"/>
    <property type="project" value="InterPro"/>
</dbReference>
<dbReference type="GO" id="GO:0000455">
    <property type="term" value="P:enzyme-directed rRNA pseudouridine synthesis"/>
    <property type="evidence" value="ECO:0007669"/>
    <property type="project" value="TreeGrafter"/>
</dbReference>
<evidence type="ECO:0000313" key="3">
    <source>
        <dbReference type="EMBL" id="KKR83143.1"/>
    </source>
</evidence>
<comment type="caution">
    <text evidence="3">The sequence shown here is derived from an EMBL/GenBank/DDBJ whole genome shotgun (WGS) entry which is preliminary data.</text>
</comment>
<reference evidence="3 4" key="1">
    <citation type="journal article" date="2015" name="Nature">
        <title>rRNA introns, odd ribosomes, and small enigmatic genomes across a large radiation of phyla.</title>
        <authorList>
            <person name="Brown C.T."/>
            <person name="Hug L.A."/>
            <person name="Thomas B.C."/>
            <person name="Sharon I."/>
            <person name="Castelle C.J."/>
            <person name="Singh A."/>
            <person name="Wilkins M.J."/>
            <person name="Williams K.H."/>
            <person name="Banfield J.F."/>
        </authorList>
    </citation>
    <scope>NUCLEOTIDE SEQUENCE [LARGE SCALE GENOMIC DNA]</scope>
</reference>
<dbReference type="SUPFAM" id="SSF55120">
    <property type="entry name" value="Pseudouridine synthase"/>
    <property type="match status" value="1"/>
</dbReference>
<organism evidence="3 4">
    <name type="scientific">Candidatus Daviesbacteria bacterium GW2011_GWA2_40_9</name>
    <dbReference type="NCBI Taxonomy" id="1618424"/>
    <lineage>
        <taxon>Bacteria</taxon>
        <taxon>Candidatus Daviesiibacteriota</taxon>
    </lineage>
</organism>
<dbReference type="InterPro" id="IPR006145">
    <property type="entry name" value="PsdUridine_synth_RsuA/RluA"/>
</dbReference>
<evidence type="ECO:0000313" key="4">
    <source>
        <dbReference type="Proteomes" id="UP000034601"/>
    </source>
</evidence>
<dbReference type="Gene3D" id="3.30.2350.10">
    <property type="entry name" value="Pseudouridine synthase"/>
    <property type="match status" value="1"/>
</dbReference>
<dbReference type="Proteomes" id="UP000034601">
    <property type="component" value="Unassembled WGS sequence"/>
</dbReference>
<evidence type="ECO:0000256" key="1">
    <source>
        <dbReference type="ARBA" id="ARBA00010876"/>
    </source>
</evidence>
<dbReference type="GO" id="GO:0003723">
    <property type="term" value="F:RNA binding"/>
    <property type="evidence" value="ECO:0007669"/>
    <property type="project" value="InterPro"/>
</dbReference>
<dbReference type="PATRIC" id="fig|1618424.3.peg.412"/>
<dbReference type="InterPro" id="IPR050188">
    <property type="entry name" value="RluA_PseudoU_synthase"/>
</dbReference>
<dbReference type="InterPro" id="IPR006224">
    <property type="entry name" value="PsdUridine_synth_RluA-like_CS"/>
</dbReference>
<accession>A0A0G0U225</accession>
<dbReference type="PANTHER" id="PTHR21600:SF87">
    <property type="entry name" value="RNA PSEUDOURIDYLATE SYNTHASE DOMAIN-CONTAINING PROTEIN 1"/>
    <property type="match status" value="1"/>
</dbReference>
<protein>
    <submittedName>
        <fullName evidence="3">Pseudouridine synthase</fullName>
    </submittedName>
</protein>